<evidence type="ECO:0000256" key="4">
    <source>
        <dbReference type="ARBA" id="ARBA00022824"/>
    </source>
</evidence>
<dbReference type="OrthoDB" id="2146116at2759"/>
<dbReference type="GO" id="GO:0004252">
    <property type="term" value="F:serine-type endopeptidase activity"/>
    <property type="evidence" value="ECO:0007669"/>
    <property type="project" value="InterPro"/>
</dbReference>
<feature type="transmembrane region" description="Helical" evidence="8">
    <location>
        <begin position="1101"/>
        <end position="1120"/>
    </location>
</feature>
<name>A0A1J1J357_9DIPT</name>
<feature type="transmembrane region" description="Helical" evidence="8">
    <location>
        <begin position="1012"/>
        <end position="1036"/>
    </location>
</feature>
<dbReference type="EMBL" id="CVRI01000066">
    <property type="protein sequence ID" value="CRL06220.1"/>
    <property type="molecule type" value="Genomic_DNA"/>
</dbReference>
<dbReference type="FunFam" id="1.20.1540.10:FF:000032">
    <property type="entry name" value="inactive rhomboid protein 1"/>
    <property type="match status" value="1"/>
</dbReference>
<comment type="subcellular location">
    <subcellularLocation>
        <location evidence="1">Endoplasmic reticulum membrane</location>
        <topology evidence="1">Multi-pass membrane protein</topology>
    </subcellularLocation>
</comment>
<evidence type="ECO:0000313" key="10">
    <source>
        <dbReference type="EMBL" id="CRL06220.1"/>
    </source>
</evidence>
<evidence type="ECO:0000256" key="7">
    <source>
        <dbReference type="SAM" id="MobiDB-lite"/>
    </source>
</evidence>
<feature type="transmembrane region" description="Helical" evidence="8">
    <location>
        <begin position="753"/>
        <end position="777"/>
    </location>
</feature>
<reference evidence="10 11" key="1">
    <citation type="submission" date="2015-04" db="EMBL/GenBank/DDBJ databases">
        <authorList>
            <person name="Syromyatnikov M.Y."/>
            <person name="Popov V.N."/>
        </authorList>
    </citation>
    <scope>NUCLEOTIDE SEQUENCE [LARGE SCALE GENOMIC DNA]</scope>
</reference>
<dbReference type="Gene3D" id="1.20.1540.10">
    <property type="entry name" value="Rhomboid-like"/>
    <property type="match status" value="1"/>
</dbReference>
<evidence type="ECO:0000313" key="11">
    <source>
        <dbReference type="Proteomes" id="UP000183832"/>
    </source>
</evidence>
<comment type="similarity">
    <text evidence="2">Belongs to the peptidase S54 family.</text>
</comment>
<feature type="region of interest" description="Disordered" evidence="7">
    <location>
        <begin position="23"/>
        <end position="50"/>
    </location>
</feature>
<keyword evidence="5 8" id="KW-1133">Transmembrane helix</keyword>
<feature type="transmembrane region" description="Helical" evidence="8">
    <location>
        <begin position="1160"/>
        <end position="1182"/>
    </location>
</feature>
<evidence type="ECO:0000256" key="8">
    <source>
        <dbReference type="SAM" id="Phobius"/>
    </source>
</evidence>
<feature type="compositionally biased region" description="Polar residues" evidence="7">
    <location>
        <begin position="195"/>
        <end position="212"/>
    </location>
</feature>
<dbReference type="SUPFAM" id="SSF144091">
    <property type="entry name" value="Rhomboid-like"/>
    <property type="match status" value="1"/>
</dbReference>
<feature type="domain" description="Peptidase S54 rhomboid" evidence="9">
    <location>
        <begin position="1006"/>
        <end position="1144"/>
    </location>
</feature>
<feature type="compositionally biased region" description="Low complexity" evidence="7">
    <location>
        <begin position="392"/>
        <end position="403"/>
    </location>
</feature>
<feature type="region of interest" description="Disordered" evidence="7">
    <location>
        <begin position="365"/>
        <end position="467"/>
    </location>
</feature>
<evidence type="ECO:0000256" key="6">
    <source>
        <dbReference type="ARBA" id="ARBA00023136"/>
    </source>
</evidence>
<proteinExistence type="inferred from homology"/>
<feature type="region of interest" description="Disordered" evidence="7">
    <location>
        <begin position="130"/>
        <end position="157"/>
    </location>
</feature>
<feature type="region of interest" description="Disordered" evidence="7">
    <location>
        <begin position="267"/>
        <end position="303"/>
    </location>
</feature>
<feature type="transmembrane region" description="Helical" evidence="8">
    <location>
        <begin position="1126"/>
        <end position="1148"/>
    </location>
</feature>
<feature type="compositionally biased region" description="Polar residues" evidence="7">
    <location>
        <begin position="404"/>
        <end position="414"/>
    </location>
</feature>
<accession>A0A1J1J357</accession>
<dbReference type="STRING" id="568069.A0A1J1J357"/>
<evidence type="ECO:0000256" key="3">
    <source>
        <dbReference type="ARBA" id="ARBA00022692"/>
    </source>
</evidence>
<keyword evidence="4" id="KW-0256">Endoplasmic reticulum</keyword>
<evidence type="ECO:0000256" key="1">
    <source>
        <dbReference type="ARBA" id="ARBA00004477"/>
    </source>
</evidence>
<dbReference type="InterPro" id="IPR051512">
    <property type="entry name" value="Inactive_Rhomboid"/>
</dbReference>
<evidence type="ECO:0000256" key="5">
    <source>
        <dbReference type="ARBA" id="ARBA00022989"/>
    </source>
</evidence>
<dbReference type="InterPro" id="IPR035952">
    <property type="entry name" value="Rhomboid-like_sf"/>
</dbReference>
<feature type="region of interest" description="Disordered" evidence="7">
    <location>
        <begin position="627"/>
        <end position="677"/>
    </location>
</feature>
<dbReference type="AlphaFoldDB" id="A0A1J1J357"/>
<feature type="region of interest" description="Disordered" evidence="7">
    <location>
        <begin position="193"/>
        <end position="212"/>
    </location>
</feature>
<feature type="compositionally biased region" description="Polar residues" evidence="7">
    <location>
        <begin position="438"/>
        <end position="452"/>
    </location>
</feature>
<feature type="compositionally biased region" description="Low complexity" evidence="7">
    <location>
        <begin position="268"/>
        <end position="277"/>
    </location>
</feature>
<feature type="transmembrane region" description="Helical" evidence="8">
    <location>
        <begin position="1074"/>
        <end position="1094"/>
    </location>
</feature>
<dbReference type="PANTHER" id="PTHR45965:SF3">
    <property type="entry name" value="INACTIVE RHOMBOID PROTEIN 1"/>
    <property type="match status" value="1"/>
</dbReference>
<dbReference type="InterPro" id="IPR022764">
    <property type="entry name" value="Peptidase_S54_rhomboid_dom"/>
</dbReference>
<dbReference type="Pfam" id="PF01694">
    <property type="entry name" value="Rhomboid"/>
    <property type="match status" value="1"/>
</dbReference>
<organism evidence="10 11">
    <name type="scientific">Clunio marinus</name>
    <dbReference type="NCBI Taxonomy" id="568069"/>
    <lineage>
        <taxon>Eukaryota</taxon>
        <taxon>Metazoa</taxon>
        <taxon>Ecdysozoa</taxon>
        <taxon>Arthropoda</taxon>
        <taxon>Hexapoda</taxon>
        <taxon>Insecta</taxon>
        <taxon>Pterygota</taxon>
        <taxon>Neoptera</taxon>
        <taxon>Endopterygota</taxon>
        <taxon>Diptera</taxon>
        <taxon>Nematocera</taxon>
        <taxon>Chironomoidea</taxon>
        <taxon>Chironomidae</taxon>
        <taxon>Clunio</taxon>
    </lineage>
</organism>
<dbReference type="GO" id="GO:0050708">
    <property type="term" value="P:regulation of protein secretion"/>
    <property type="evidence" value="ECO:0007669"/>
    <property type="project" value="TreeGrafter"/>
</dbReference>
<keyword evidence="3 8" id="KW-0812">Transmembrane</keyword>
<dbReference type="GO" id="GO:0005789">
    <property type="term" value="C:endoplasmic reticulum membrane"/>
    <property type="evidence" value="ECO:0007669"/>
    <property type="project" value="UniProtKB-SubCell"/>
</dbReference>
<evidence type="ECO:0000259" key="9">
    <source>
        <dbReference type="Pfam" id="PF01694"/>
    </source>
</evidence>
<feature type="compositionally biased region" description="Low complexity" evidence="7">
    <location>
        <begin position="661"/>
        <end position="674"/>
    </location>
</feature>
<keyword evidence="6 8" id="KW-0472">Membrane</keyword>
<dbReference type="PANTHER" id="PTHR45965">
    <property type="entry name" value="INACTIVE RHOMBOID PROTEIN"/>
    <property type="match status" value="1"/>
</dbReference>
<evidence type="ECO:0000256" key="2">
    <source>
        <dbReference type="ARBA" id="ARBA00009045"/>
    </source>
</evidence>
<sequence length="1256" mass="140238">MPSSDNGDIDGYHHLGCFQQQVPSHHHHTSSSSNASSTRRRSSYGQSHFSQQLSAAPIMFKDSCSLIGSQDNLGCSSPSRYDCYVTTTSRPQSRYEENITCCIPPPSPAPNNDRFVIGMPGPQHRLMVQQQQQQRSMSPNSRYRSSMSDRYRDMSSSPGHFLANSTPLASNDNYPAYLSSTVHTPVKRYIPTPPLTCTNDQSSQYSDGPTLSNPGYHLSLPQQNALTQVGSSQTLKPSKSRMNQQQTPQYRINMKCCSDSQKQQQINTSTLPLPSSSQTDHYATTPRIRPNSINTKSSGSGVSNSSTATSICCAQSQTGTQCDYGTRPTSADYASISSSSRVVTPINLMNQTDQSCLNCRRTTGVHQTTQTTGPISPVPQPLVLPTMSEGHQSQSPLSPQPSSTHSVASIQSVASLAPEPTYSSTTIQQEKIEEDSNEGQQPQMLLNKSTMPEPQPIAHPPVQQESSITGSNRSFMYQYQHNDSSSNLLNSNMNLQQRNTLQQRQQNQSRYSRKQKVKEYVKREIAKFFGVDILSEEEERIKWFERQKRLAIRCFGQLRDDMDISNSPRHQGRNEQQLGYRPDILPAQNTEETERTHYKIERKASVATMMWNGISYLVSRRNPRKQKQWSRSFAPAHVKNNDDNDLCDGLSPIQTDEAFFDSPSSSQNSQDGSNTNRQMYSAASASVRNNGWQIKSNQHEHELHSGMRIGCRISSQLLDGIMDNSRRPVMNEIKLQRPNDLDDRHDYRPFFTYWINTVHILVLAITLICYGIVAFGIGLEHKSAQVMVTNLNLQQVSHHEQRNVWIGPRSMDLVHLGAKFGGCMRRDAKILDVIAKTKRKERETACCIRNDDSGCVQTSQAECSVGGLWPTQKTISKWKKWSPGDSGPGGRISGSVCGLDPKFCDAPTSVAPYEWPDDITKWPICRKTNSISHRSRLKDHTAEHMVCEIVGHPCCTGVYGECRITTEEYCNFINGYFHEEASLCSQVSCMSNVCGMFPFFSNDVPDQFYRLFTSLCLHAGILHLAITIAFQHIFLSDLERLLGPLRTAIIYIASGIAGNLTSSILVPYRPEVGPLASLAGVISSLAIILTFCHWKQLKKPYLALIKLLLIAACLFGMSTLPWQQNFAGLIGGIVFGMGLTFALVPFVNITKYNRKSKINLIWTCILIHLLIYAAMFVIFYVFPTLFSSLGFAGSHPNDHFTNGQPGHFDSEHNINSNNNQNVFNGVINNYNTGGGIVSSIRSPPPQFHMNIGHKNY</sequence>
<gene>
    <name evidence="10" type="ORF">CLUMA_CG019040</name>
</gene>
<dbReference type="Proteomes" id="UP000183832">
    <property type="component" value="Unassembled WGS sequence"/>
</dbReference>
<protein>
    <submittedName>
        <fullName evidence="10">CLUMA_CG019040, isoform A</fullName>
    </submittedName>
</protein>
<dbReference type="GO" id="GO:0042058">
    <property type="term" value="P:regulation of epidermal growth factor receptor signaling pathway"/>
    <property type="evidence" value="ECO:0007669"/>
    <property type="project" value="TreeGrafter"/>
</dbReference>
<keyword evidence="11" id="KW-1185">Reference proteome</keyword>